<organism evidence="2 3">
    <name type="scientific">Chloropicon roscoffensis</name>
    <dbReference type="NCBI Taxonomy" id="1461544"/>
    <lineage>
        <taxon>Eukaryota</taxon>
        <taxon>Viridiplantae</taxon>
        <taxon>Chlorophyta</taxon>
        <taxon>Chloropicophyceae</taxon>
        <taxon>Chloropicales</taxon>
        <taxon>Chloropicaceae</taxon>
        <taxon>Chloropicon</taxon>
    </lineage>
</organism>
<dbReference type="Proteomes" id="UP001472866">
    <property type="component" value="Chromosome 08"/>
</dbReference>
<dbReference type="Gene3D" id="1.25.40.20">
    <property type="entry name" value="Ankyrin repeat-containing domain"/>
    <property type="match status" value="1"/>
</dbReference>
<evidence type="ECO:0000313" key="3">
    <source>
        <dbReference type="Proteomes" id="UP001472866"/>
    </source>
</evidence>
<feature type="compositionally biased region" description="Acidic residues" evidence="1">
    <location>
        <begin position="17"/>
        <end position="26"/>
    </location>
</feature>
<dbReference type="PANTHER" id="PTHR46586">
    <property type="entry name" value="ANKYRIN REPEAT-CONTAINING PROTEIN"/>
    <property type="match status" value="1"/>
</dbReference>
<name>A0AAX4PCE9_9CHLO</name>
<proteinExistence type="predicted"/>
<feature type="region of interest" description="Disordered" evidence="1">
    <location>
        <begin position="415"/>
        <end position="441"/>
    </location>
</feature>
<feature type="compositionally biased region" description="Acidic residues" evidence="1">
    <location>
        <begin position="416"/>
        <end position="427"/>
    </location>
</feature>
<evidence type="ECO:0000313" key="2">
    <source>
        <dbReference type="EMBL" id="WZN63645.1"/>
    </source>
</evidence>
<feature type="region of interest" description="Disordered" evidence="1">
    <location>
        <begin position="1"/>
        <end position="26"/>
    </location>
</feature>
<dbReference type="PANTHER" id="PTHR46586:SF3">
    <property type="entry name" value="ANKYRIN REPEAT-CONTAINING PROTEIN"/>
    <property type="match status" value="1"/>
</dbReference>
<dbReference type="AlphaFoldDB" id="A0AAX4PCE9"/>
<dbReference type="SUPFAM" id="SSF48403">
    <property type="entry name" value="Ankyrin repeat"/>
    <property type="match status" value="1"/>
</dbReference>
<evidence type="ECO:0000256" key="1">
    <source>
        <dbReference type="SAM" id="MobiDB-lite"/>
    </source>
</evidence>
<gene>
    <name evidence="2" type="ORF">HKI87_08g51940</name>
</gene>
<reference evidence="2 3" key="1">
    <citation type="submission" date="2024-03" db="EMBL/GenBank/DDBJ databases">
        <title>Complete genome sequence of the green alga Chloropicon roscoffensis RCC1871.</title>
        <authorList>
            <person name="Lemieux C."/>
            <person name="Pombert J.-F."/>
            <person name="Otis C."/>
            <person name="Turmel M."/>
        </authorList>
    </citation>
    <scope>NUCLEOTIDE SEQUENCE [LARGE SCALE GENOMIC DNA]</scope>
    <source>
        <strain evidence="2 3">RCC1871</strain>
    </source>
</reference>
<dbReference type="EMBL" id="CP151508">
    <property type="protein sequence ID" value="WZN63645.1"/>
    <property type="molecule type" value="Genomic_DNA"/>
</dbReference>
<dbReference type="InterPro" id="IPR052050">
    <property type="entry name" value="SecEffector_AnkRepeat"/>
</dbReference>
<protein>
    <submittedName>
        <fullName evidence="2">Ankyrin repeat protein</fullName>
    </submittedName>
</protein>
<dbReference type="InterPro" id="IPR036770">
    <property type="entry name" value="Ankyrin_rpt-contain_sf"/>
</dbReference>
<sequence>MARGAGEPSTKRAKVDETDEAKEEEDPLVLRKEEVIRLLGRARKGKSNARAKKELVTLCARLEAKNEKLLRRLPPELWQKIIDENVQQNDVLALAMACRFFREKQKDLGKKVVTNLNAKYLLKLQKSGNVASHTLGWFRWVCDTLKVLPGFTWSYKSLKGAVYEGNLVDYAAFQGSVEILRWLMEEKGCEPNGGTGRWAGWSGSVEILEYLSGWGYEFDKRACEEAAREGHLEALKFLRGLDPPCRWDWKTCEGAAKGGHLDVLKWARSEDPPCPWYEGTCMKAAEGGHLEVLKWVRDQDPPCPWDRLTCSEAAYGGHLEVLKWLRDQDPPCPWDWETCAEAAGGGHLDVLKWARAQNPPCPWYEDTCFEAAEGGQLEVLKWLRSEDPPCPWRRSNCREIASHNDHQHIVDWIDQREDESDLEPFDSDTDRSYDSYGDDYF</sequence>
<keyword evidence="3" id="KW-1185">Reference proteome</keyword>
<accession>A0AAX4PCE9</accession>